<sequence>MSSTKKKRPKPNPDSSSSSLKWVMEPPQSLFPSKQDFLRLITVLAIASSVAITCNYFADFLNPSQKPFCDTGLDSPESLPDSCEPCPSNGECHQGKLECLQGYIRHGKLCVEDGDINETARRLSKSVENRLCKDYAQLLCDGAGSIWVREDDIWNDFDGHELTKNFESDNAIYLYAKKRTVETVSGYMETRTNSYGIKELKCPDLLAEHYKPLSCRVRQWVSNHAAIIVPICALLLGCTLLLWKVRRRRHLSIRIEELYHQVCEILEENALMSNSASGDSEPWIVASRLRDHLLLPKERKDPEIWKKVEELVQEDSRVDQYPKLLKGESKAVWEWQVEGSLSSSKIRKKADTSKLKSTESRDNKFDQQSTLKTEPKALIF</sequence>
<evidence type="ECO:0000313" key="1">
    <source>
        <dbReference type="EMBL" id="KAJ4728757.1"/>
    </source>
</evidence>
<dbReference type="EMBL" id="CM051394">
    <property type="protein sequence ID" value="KAJ4728757.1"/>
    <property type="molecule type" value="Genomic_DNA"/>
</dbReference>
<keyword evidence="2" id="KW-1185">Reference proteome</keyword>
<name>A0ACC1YZ53_MELAZ</name>
<evidence type="ECO:0000313" key="2">
    <source>
        <dbReference type="Proteomes" id="UP001164539"/>
    </source>
</evidence>
<accession>A0ACC1YZ53</accession>
<comment type="caution">
    <text evidence="1">The sequence shown here is derived from an EMBL/GenBank/DDBJ whole genome shotgun (WGS) entry which is preliminary data.</text>
</comment>
<dbReference type="Proteomes" id="UP001164539">
    <property type="component" value="Chromosome 1"/>
</dbReference>
<protein>
    <submittedName>
        <fullName evidence="1">Inner nuclear membrane Man1</fullName>
    </submittedName>
</protein>
<reference evidence="1 2" key="1">
    <citation type="journal article" date="2023" name="Science">
        <title>Complex scaffold remodeling in plant triterpene biosynthesis.</title>
        <authorList>
            <person name="De La Pena R."/>
            <person name="Hodgson H."/>
            <person name="Liu J.C."/>
            <person name="Stephenson M.J."/>
            <person name="Martin A.C."/>
            <person name="Owen C."/>
            <person name="Harkess A."/>
            <person name="Leebens-Mack J."/>
            <person name="Jimenez L.E."/>
            <person name="Osbourn A."/>
            <person name="Sattely E.S."/>
        </authorList>
    </citation>
    <scope>NUCLEOTIDE SEQUENCE [LARGE SCALE GENOMIC DNA]</scope>
    <source>
        <strain evidence="2">cv. JPN11</strain>
        <tissue evidence="1">Leaf</tissue>
    </source>
</reference>
<organism evidence="1 2">
    <name type="scientific">Melia azedarach</name>
    <name type="common">Chinaberry tree</name>
    <dbReference type="NCBI Taxonomy" id="155640"/>
    <lineage>
        <taxon>Eukaryota</taxon>
        <taxon>Viridiplantae</taxon>
        <taxon>Streptophyta</taxon>
        <taxon>Embryophyta</taxon>
        <taxon>Tracheophyta</taxon>
        <taxon>Spermatophyta</taxon>
        <taxon>Magnoliopsida</taxon>
        <taxon>eudicotyledons</taxon>
        <taxon>Gunneridae</taxon>
        <taxon>Pentapetalae</taxon>
        <taxon>rosids</taxon>
        <taxon>malvids</taxon>
        <taxon>Sapindales</taxon>
        <taxon>Meliaceae</taxon>
        <taxon>Melia</taxon>
    </lineage>
</organism>
<proteinExistence type="predicted"/>
<gene>
    <name evidence="1" type="ORF">OWV82_001642</name>
</gene>